<dbReference type="Proteomes" id="UP001642464">
    <property type="component" value="Unassembled WGS sequence"/>
</dbReference>
<proteinExistence type="predicted"/>
<evidence type="ECO:0000313" key="2">
    <source>
        <dbReference type="EMBL" id="CAK9097900.1"/>
    </source>
</evidence>
<reference evidence="2 3" key="1">
    <citation type="submission" date="2024-02" db="EMBL/GenBank/DDBJ databases">
        <authorList>
            <person name="Chen Y."/>
            <person name="Shah S."/>
            <person name="Dougan E. K."/>
            <person name="Thang M."/>
            <person name="Chan C."/>
        </authorList>
    </citation>
    <scope>NUCLEOTIDE SEQUENCE [LARGE SCALE GENOMIC DNA]</scope>
</reference>
<keyword evidence="3" id="KW-1185">Reference proteome</keyword>
<gene>
    <name evidence="2" type="ORF">SCF082_LOCUS45916</name>
</gene>
<sequence>MGQVACCQASYEDYVEISNIESEGHKGQGTIDSNIRCDKSYGKVSENCDSESKLMQASELFGHNVKEAMADVEKYLREFDLDSADEAMSTWLNRLNPPAQQELKGSTTYRKLQRSLGQYDLAKEMILSEGFEVLWQQDSYRMEIKRDPLHRVFEYRLVMELDQPLDEVLSHFEEQDLVHKVQKQLSKPVETYGDINPWQKVYMMSFHLAAIIKVELVTEFFRYRGKKDGYILEVMQTEFDHAAHGIPEKSWLTTRPWLLTSTLWRPHEADPKRTVLTQVTRAEGGMRLSSWMIDAACYLVAKSFTTDVRNFAKEVTRPGNAWRDRILQDKDRTQEISESGKAEERSACNPLGNDSQGATWQPLCNFNKLTCHLMLRCCKRGWEGA</sequence>
<organism evidence="2 3">
    <name type="scientific">Durusdinium trenchii</name>
    <dbReference type="NCBI Taxonomy" id="1381693"/>
    <lineage>
        <taxon>Eukaryota</taxon>
        <taxon>Sar</taxon>
        <taxon>Alveolata</taxon>
        <taxon>Dinophyceae</taxon>
        <taxon>Suessiales</taxon>
        <taxon>Symbiodiniaceae</taxon>
        <taxon>Durusdinium</taxon>
    </lineage>
</organism>
<protein>
    <submittedName>
        <fullName evidence="2">Uncharacterized protein</fullName>
    </submittedName>
</protein>
<evidence type="ECO:0000313" key="3">
    <source>
        <dbReference type="Proteomes" id="UP001642464"/>
    </source>
</evidence>
<dbReference type="EMBL" id="CAXAMM010041184">
    <property type="protein sequence ID" value="CAK9097900.1"/>
    <property type="molecule type" value="Genomic_DNA"/>
</dbReference>
<name>A0ABP0REA4_9DINO</name>
<feature type="region of interest" description="Disordered" evidence="1">
    <location>
        <begin position="329"/>
        <end position="350"/>
    </location>
</feature>
<evidence type="ECO:0000256" key="1">
    <source>
        <dbReference type="SAM" id="MobiDB-lite"/>
    </source>
</evidence>
<comment type="caution">
    <text evidence="2">The sequence shown here is derived from an EMBL/GenBank/DDBJ whole genome shotgun (WGS) entry which is preliminary data.</text>
</comment>
<feature type="compositionally biased region" description="Basic and acidic residues" evidence="1">
    <location>
        <begin position="329"/>
        <end position="346"/>
    </location>
</feature>
<accession>A0ABP0REA4</accession>